<evidence type="ECO:0008006" key="3">
    <source>
        <dbReference type="Google" id="ProtNLM"/>
    </source>
</evidence>
<sequence length="182" mass="20246">MKLLRQLSFRPVLLSLLQAYILVLAVFFLLPVIASAQEQTANQAAARQWAGNWLVVGQGDEQLVWQLKADGTGFAHGFRADGQLTHGFAISWRMDGDTVRIRTGGTLHCNSGMVYAQFTGWSPVTLDFNVIDGRHWRQHNGGILAFQRRLPNWETPNHGAECPNLYRADGRDTQQTASAGNQ</sequence>
<comment type="caution">
    <text evidence="1">The sequence shown here is derived from an EMBL/GenBank/DDBJ whole genome shotgun (WGS) entry which is preliminary data.</text>
</comment>
<organism evidence="1 2">
    <name type="scientific">Microbulbifer harenosus</name>
    <dbReference type="NCBI Taxonomy" id="2576840"/>
    <lineage>
        <taxon>Bacteria</taxon>
        <taxon>Pseudomonadati</taxon>
        <taxon>Pseudomonadota</taxon>
        <taxon>Gammaproteobacteria</taxon>
        <taxon>Cellvibrionales</taxon>
        <taxon>Microbulbiferaceae</taxon>
        <taxon>Microbulbifer</taxon>
    </lineage>
</organism>
<evidence type="ECO:0000313" key="1">
    <source>
        <dbReference type="EMBL" id="TLM75677.1"/>
    </source>
</evidence>
<dbReference type="RefSeq" id="WP_138236649.1">
    <property type="nucleotide sequence ID" value="NZ_CP185860.1"/>
</dbReference>
<reference evidence="1 2" key="1">
    <citation type="submission" date="2019-05" db="EMBL/GenBank/DDBJ databases">
        <title>Microbulbifer harenosus sp. nov., an alginate-degrading bacterium isolated from coastal sand.</title>
        <authorList>
            <person name="Huang H."/>
            <person name="Mo K."/>
            <person name="Bao S."/>
        </authorList>
    </citation>
    <scope>NUCLEOTIDE SEQUENCE [LARGE SCALE GENOMIC DNA]</scope>
    <source>
        <strain evidence="1 2">HB161719</strain>
    </source>
</reference>
<proteinExistence type="predicted"/>
<dbReference type="Proteomes" id="UP000306791">
    <property type="component" value="Unassembled WGS sequence"/>
</dbReference>
<gene>
    <name evidence="1" type="ORF">FDY93_15385</name>
</gene>
<evidence type="ECO:0000313" key="2">
    <source>
        <dbReference type="Proteomes" id="UP000306791"/>
    </source>
</evidence>
<accession>A0ABY2UEL2</accession>
<keyword evidence="2" id="KW-1185">Reference proteome</keyword>
<name>A0ABY2UEL2_9GAMM</name>
<protein>
    <recommendedName>
        <fullName evidence="3">DUF1579 domain-containing protein</fullName>
    </recommendedName>
</protein>
<dbReference type="EMBL" id="VANI01000016">
    <property type="protein sequence ID" value="TLM75677.1"/>
    <property type="molecule type" value="Genomic_DNA"/>
</dbReference>